<proteinExistence type="predicted"/>
<feature type="transmembrane region" description="Helical" evidence="8">
    <location>
        <begin position="270"/>
        <end position="290"/>
    </location>
</feature>
<evidence type="ECO:0000256" key="5">
    <source>
        <dbReference type="ARBA" id="ARBA00022989"/>
    </source>
</evidence>
<dbReference type="InterPro" id="IPR052836">
    <property type="entry name" value="PRRT_domain-containing"/>
</dbReference>
<dbReference type="EMBL" id="VSWD01000012">
    <property type="protein sequence ID" value="KAK3086616.1"/>
    <property type="molecule type" value="Genomic_DNA"/>
</dbReference>
<keyword evidence="11" id="KW-1185">Reference proteome</keyword>
<dbReference type="PANTHER" id="PTHR35578">
    <property type="entry name" value="PROLINE-RICH TRANSMEMBRANE PROTEIN 4-RELATED"/>
    <property type="match status" value="1"/>
</dbReference>
<sequence>MGGTSSEPEPEGESVSSPEPEQLYSVSPSEPELFSGSTPEPELFSGSTPEPELFSGSTPEPELFSGSTHEPELSGLLSPEPENLFNSSSPEPEYLFSTSSSEPEYLFSASSSETEPYGEPKAEPEPEAVPETEPMSESWPEPGPEWSVAYGEWGVGWPLHIYIFGIIYFILFMAALLLLCAYLSKRKVLHKGKLTVSLLTMTIIFNLCRTISLFGDRYSTNKTFHPFLSRLLWMLPVPFLLSSFSLVLLALLDSTKFYIGPPRFQKLSSILVFTAFHFTLVLTTDISVYYEPSSKPMLLICQGLFILYGLLLTIGFIYTGLKIRSNCSSGLLVENQTALSSLIRICAVSAVIGVSIVATYIYSSVSVFGVYSDEKFIDAWDWWILQTVIRLEEISESLIVLIVASRSAISRNNFFGKCFKHCCPTSSPRVTPVSITVRPGTVMETEISCTSIKMKDNCINGN</sequence>
<evidence type="ECO:0000313" key="11">
    <source>
        <dbReference type="Proteomes" id="UP001186944"/>
    </source>
</evidence>
<protein>
    <recommendedName>
        <fullName evidence="9">Proline-rich transmembrane protein 3/4 domain-containing protein</fullName>
    </recommendedName>
</protein>
<evidence type="ECO:0000256" key="6">
    <source>
        <dbReference type="ARBA" id="ARBA00023136"/>
    </source>
</evidence>
<accession>A0AA88XJS8</accession>
<feature type="domain" description="Proline-rich transmembrane protein 3/4" evidence="9">
    <location>
        <begin position="134"/>
        <end position="419"/>
    </location>
</feature>
<name>A0AA88XJS8_PINIB</name>
<feature type="transmembrane region" description="Helical" evidence="8">
    <location>
        <begin position="194"/>
        <end position="215"/>
    </location>
</feature>
<evidence type="ECO:0000256" key="7">
    <source>
        <dbReference type="SAM" id="MobiDB-lite"/>
    </source>
</evidence>
<feature type="transmembrane region" description="Helical" evidence="8">
    <location>
        <begin position="227"/>
        <end position="249"/>
    </location>
</feature>
<dbReference type="InterPro" id="IPR059081">
    <property type="entry name" value="PRRT3-4"/>
</dbReference>
<feature type="transmembrane region" description="Helical" evidence="8">
    <location>
        <begin position="342"/>
        <end position="362"/>
    </location>
</feature>
<comment type="subcellular location">
    <subcellularLocation>
        <location evidence="1">Membrane</location>
        <topology evidence="1">Multi-pass membrane protein</topology>
    </subcellularLocation>
</comment>
<evidence type="ECO:0000256" key="3">
    <source>
        <dbReference type="ARBA" id="ARBA00022692"/>
    </source>
</evidence>
<dbReference type="Proteomes" id="UP001186944">
    <property type="component" value="Unassembled WGS sequence"/>
</dbReference>
<keyword evidence="2" id="KW-0597">Phosphoprotein</keyword>
<evidence type="ECO:0000256" key="8">
    <source>
        <dbReference type="SAM" id="Phobius"/>
    </source>
</evidence>
<keyword evidence="5 8" id="KW-1133">Transmembrane helix</keyword>
<evidence type="ECO:0000256" key="4">
    <source>
        <dbReference type="ARBA" id="ARBA00022729"/>
    </source>
</evidence>
<comment type="caution">
    <text evidence="10">The sequence shown here is derived from an EMBL/GenBank/DDBJ whole genome shotgun (WGS) entry which is preliminary data.</text>
</comment>
<evidence type="ECO:0000259" key="9">
    <source>
        <dbReference type="Pfam" id="PF25987"/>
    </source>
</evidence>
<keyword evidence="3 8" id="KW-0812">Transmembrane</keyword>
<dbReference type="Pfam" id="PF25987">
    <property type="entry name" value="PRRT3"/>
    <property type="match status" value="1"/>
</dbReference>
<gene>
    <name evidence="10" type="ORF">FSP39_021053</name>
</gene>
<dbReference type="AlphaFoldDB" id="A0AA88XJS8"/>
<evidence type="ECO:0000313" key="10">
    <source>
        <dbReference type="EMBL" id="KAK3086616.1"/>
    </source>
</evidence>
<reference evidence="10" key="1">
    <citation type="submission" date="2019-08" db="EMBL/GenBank/DDBJ databases">
        <title>The improved chromosome-level genome for the pearl oyster Pinctada fucata martensii using PacBio sequencing and Hi-C.</title>
        <authorList>
            <person name="Zheng Z."/>
        </authorList>
    </citation>
    <scope>NUCLEOTIDE SEQUENCE</scope>
    <source>
        <strain evidence="10">ZZ-2019</strain>
        <tissue evidence="10">Adductor muscle</tissue>
    </source>
</reference>
<keyword evidence="6 8" id="KW-0472">Membrane</keyword>
<feature type="transmembrane region" description="Helical" evidence="8">
    <location>
        <begin position="296"/>
        <end position="321"/>
    </location>
</feature>
<organism evidence="10 11">
    <name type="scientific">Pinctada imbricata</name>
    <name type="common">Atlantic pearl-oyster</name>
    <name type="synonym">Pinctada martensii</name>
    <dbReference type="NCBI Taxonomy" id="66713"/>
    <lineage>
        <taxon>Eukaryota</taxon>
        <taxon>Metazoa</taxon>
        <taxon>Spiralia</taxon>
        <taxon>Lophotrochozoa</taxon>
        <taxon>Mollusca</taxon>
        <taxon>Bivalvia</taxon>
        <taxon>Autobranchia</taxon>
        <taxon>Pteriomorphia</taxon>
        <taxon>Pterioida</taxon>
        <taxon>Pterioidea</taxon>
        <taxon>Pteriidae</taxon>
        <taxon>Pinctada</taxon>
    </lineage>
</organism>
<feature type="region of interest" description="Disordered" evidence="7">
    <location>
        <begin position="1"/>
        <end position="141"/>
    </location>
</feature>
<feature type="compositionally biased region" description="Polar residues" evidence="7">
    <location>
        <begin position="84"/>
        <end position="114"/>
    </location>
</feature>
<keyword evidence="4" id="KW-0732">Signal</keyword>
<feature type="transmembrane region" description="Helical" evidence="8">
    <location>
        <begin position="159"/>
        <end position="182"/>
    </location>
</feature>
<evidence type="ECO:0000256" key="2">
    <source>
        <dbReference type="ARBA" id="ARBA00022553"/>
    </source>
</evidence>
<evidence type="ECO:0000256" key="1">
    <source>
        <dbReference type="ARBA" id="ARBA00004141"/>
    </source>
</evidence>